<evidence type="ECO:0000313" key="2">
    <source>
        <dbReference type="EMBL" id="MVO09966.1"/>
    </source>
</evidence>
<evidence type="ECO:0000256" key="1">
    <source>
        <dbReference type="ARBA" id="ARBA00022553"/>
    </source>
</evidence>
<dbReference type="GO" id="GO:0000155">
    <property type="term" value="F:phosphorelay sensor kinase activity"/>
    <property type="evidence" value="ECO:0007669"/>
    <property type="project" value="TreeGrafter"/>
</dbReference>
<dbReference type="EMBL" id="WQLW01000009">
    <property type="protein sequence ID" value="MVO09966.1"/>
    <property type="molecule type" value="Genomic_DNA"/>
</dbReference>
<evidence type="ECO:0008006" key="4">
    <source>
        <dbReference type="Google" id="ProtNLM"/>
    </source>
</evidence>
<dbReference type="Gene3D" id="2.130.10.10">
    <property type="entry name" value="YVTN repeat-like/Quinoprotein amine dehydrogenase"/>
    <property type="match status" value="2"/>
</dbReference>
<reference evidence="3" key="1">
    <citation type="submission" date="2019-05" db="EMBL/GenBank/DDBJ databases">
        <title>Flavobacterium profundi sp. nov., isolated from a deep-sea seamount.</title>
        <authorList>
            <person name="Zhang D.-C."/>
        </authorList>
    </citation>
    <scope>NUCLEOTIDE SEQUENCE [LARGE SCALE GENOMIC DNA]</scope>
    <source>
        <strain evidence="3">TP390</strain>
    </source>
</reference>
<dbReference type="Proteomes" id="UP000431264">
    <property type="component" value="Unassembled WGS sequence"/>
</dbReference>
<dbReference type="OrthoDB" id="799853at2"/>
<dbReference type="RefSeq" id="WP_140998336.1">
    <property type="nucleotide sequence ID" value="NZ_VDCZ01000009.1"/>
</dbReference>
<sequence>MTKNILLYTFLLTFLLQSCTGQHKKESVNKTTATDSIKKEQLVTPNNTAPFSFVSNGPISQVVRTIFQDSKGILWFGGEGGAFKFDNNLLLSMAGIQSETGKGVTVKAFSEAKDGTIWIAHTDGISSIKGETVHNYYKSDGLISTDTWCIAVDAQDKIWIGTIDGLCIFDGTTFTTLELPEGVKDTSVGISSTKMIHAILEDHNGKIWIASNAGLFSYTDNQLVNESKQFGITTPFVTKLFEDSKGNLWISTKEGLYVAKEGVAQNLTRVKIEIGKGIGSVAEAKDGTIWIVANQHFLYTYDGKELKEFEQKEEEGIKRPVPFEIYKDQKERLWLVGFGGASRLENGTFIPVTKNGPW</sequence>
<dbReference type="Pfam" id="PF07494">
    <property type="entry name" value="Reg_prop"/>
    <property type="match status" value="4"/>
</dbReference>
<dbReference type="InterPro" id="IPR011110">
    <property type="entry name" value="Reg_prop"/>
</dbReference>
<accession>A0A6I4ISY9</accession>
<evidence type="ECO:0000313" key="3">
    <source>
        <dbReference type="Proteomes" id="UP000431264"/>
    </source>
</evidence>
<dbReference type="PANTHER" id="PTHR43547">
    <property type="entry name" value="TWO-COMPONENT HISTIDINE KINASE"/>
    <property type="match status" value="1"/>
</dbReference>
<proteinExistence type="predicted"/>
<dbReference type="AlphaFoldDB" id="A0A6I4ISY9"/>
<protein>
    <recommendedName>
        <fullName evidence="4">Two component regulator propeller</fullName>
    </recommendedName>
</protein>
<keyword evidence="3" id="KW-1185">Reference proteome</keyword>
<dbReference type="PROSITE" id="PS51257">
    <property type="entry name" value="PROKAR_LIPOPROTEIN"/>
    <property type="match status" value="1"/>
</dbReference>
<keyword evidence="1" id="KW-0597">Phosphoprotein</keyword>
<name>A0A6I4ISY9_9FLAO</name>
<dbReference type="PANTHER" id="PTHR43547:SF2">
    <property type="entry name" value="HYBRID SIGNAL TRANSDUCTION HISTIDINE KINASE C"/>
    <property type="match status" value="1"/>
</dbReference>
<dbReference type="SUPFAM" id="SSF63829">
    <property type="entry name" value="Calcium-dependent phosphotriesterase"/>
    <property type="match status" value="1"/>
</dbReference>
<comment type="caution">
    <text evidence="2">The sequence shown here is derived from an EMBL/GenBank/DDBJ whole genome shotgun (WGS) entry which is preliminary data.</text>
</comment>
<organism evidence="2 3">
    <name type="scientific">Flavobacterium profundi</name>
    <dbReference type="NCBI Taxonomy" id="1774945"/>
    <lineage>
        <taxon>Bacteria</taxon>
        <taxon>Pseudomonadati</taxon>
        <taxon>Bacteroidota</taxon>
        <taxon>Flavobacteriia</taxon>
        <taxon>Flavobacteriales</taxon>
        <taxon>Flavobacteriaceae</taxon>
        <taxon>Flavobacterium</taxon>
    </lineage>
</organism>
<dbReference type="InterPro" id="IPR015943">
    <property type="entry name" value="WD40/YVTN_repeat-like_dom_sf"/>
</dbReference>
<gene>
    <name evidence="2" type="ORF">GOQ30_12415</name>
</gene>